<gene>
    <name evidence="3" type="primary">sbcC_2</name>
    <name evidence="3" type="ORF">NCTC10005_06651</name>
</gene>
<evidence type="ECO:0000256" key="1">
    <source>
        <dbReference type="SAM" id="Coils"/>
    </source>
</evidence>
<sequence length="365" mass="41084">MKAKRRSKSWKAIARSLRPENPAPLCGSSEHPAIETYQALELTDNQRRRDALEKEVAALKEEGLLVLGQVNALTQQIQRATDEAQTLSQEEQALTKEWQEVCADLNISLNIQEDIAPWMNEQEQYERQLYQLSQRLTLQNQLNEQQAQERQYQQQLSATRQALENACSRCRCMFLKRGKRPPGCTPRETEFNLWQEKQTQYAAIQERINTLKPLLDTLPAGDDTEAEPAIPENWREIHDECLSLQSQLATLQQQESLESERLQHATAQFATALAASCFADREAFLAALLDEETIHRLEQRKQTLESQLQQAIALSGQAEQQLQATSTNQPEGHGRRRANPACAATAVGAAASREHHSSGGDPPAA</sequence>
<keyword evidence="1" id="KW-0175">Coiled coil</keyword>
<feature type="coiled-coil region" evidence="1">
    <location>
        <begin position="42"/>
        <end position="97"/>
    </location>
</feature>
<dbReference type="AlphaFoldDB" id="A0A377M5C0"/>
<name>A0A377M5C0_ENTCL</name>
<feature type="compositionally biased region" description="Polar residues" evidence="2">
    <location>
        <begin position="319"/>
        <end position="330"/>
    </location>
</feature>
<feature type="region of interest" description="Disordered" evidence="2">
    <location>
        <begin position="319"/>
        <end position="365"/>
    </location>
</feature>
<proteinExistence type="predicted"/>
<evidence type="ECO:0000313" key="3">
    <source>
        <dbReference type="EMBL" id="STQ13817.1"/>
    </source>
</evidence>
<accession>A0A377M5C0</accession>
<keyword evidence="3" id="KW-0378">Hydrolase</keyword>
<evidence type="ECO:0000256" key="2">
    <source>
        <dbReference type="SAM" id="MobiDB-lite"/>
    </source>
</evidence>
<feature type="coiled-coil region" evidence="1">
    <location>
        <begin position="135"/>
        <end position="162"/>
    </location>
</feature>
<feature type="compositionally biased region" description="Low complexity" evidence="2">
    <location>
        <begin position="339"/>
        <end position="351"/>
    </location>
</feature>
<organism evidence="3 4">
    <name type="scientific">Enterobacter cloacae</name>
    <dbReference type="NCBI Taxonomy" id="550"/>
    <lineage>
        <taxon>Bacteria</taxon>
        <taxon>Pseudomonadati</taxon>
        <taxon>Pseudomonadota</taxon>
        <taxon>Gammaproteobacteria</taxon>
        <taxon>Enterobacterales</taxon>
        <taxon>Enterobacteriaceae</taxon>
        <taxon>Enterobacter</taxon>
        <taxon>Enterobacter cloacae complex</taxon>
    </lineage>
</organism>
<keyword evidence="3" id="KW-0540">Nuclease</keyword>
<evidence type="ECO:0000313" key="4">
    <source>
        <dbReference type="Proteomes" id="UP000255106"/>
    </source>
</evidence>
<reference evidence="3 4" key="1">
    <citation type="submission" date="2018-06" db="EMBL/GenBank/DDBJ databases">
        <authorList>
            <consortium name="Pathogen Informatics"/>
            <person name="Doyle S."/>
        </authorList>
    </citation>
    <scope>NUCLEOTIDE SEQUENCE [LARGE SCALE GENOMIC DNA]</scope>
    <source>
        <strain evidence="3 4">NCTC10005</strain>
    </source>
</reference>
<dbReference type="EMBL" id="UGJB01000004">
    <property type="protein sequence ID" value="STQ13817.1"/>
    <property type="molecule type" value="Genomic_DNA"/>
</dbReference>
<keyword evidence="3" id="KW-0269">Exonuclease</keyword>
<dbReference type="Proteomes" id="UP000255106">
    <property type="component" value="Unassembled WGS sequence"/>
</dbReference>
<protein>
    <submittedName>
        <fullName evidence="3">Exonuclease subunit SbcC</fullName>
    </submittedName>
</protein>
<dbReference type="GO" id="GO:0004527">
    <property type="term" value="F:exonuclease activity"/>
    <property type="evidence" value="ECO:0007669"/>
    <property type="project" value="UniProtKB-KW"/>
</dbReference>